<feature type="transmembrane region" description="Helical" evidence="1">
    <location>
        <begin position="84"/>
        <end position="108"/>
    </location>
</feature>
<protein>
    <recommendedName>
        <fullName evidence="4">Integral membrane protein</fullName>
    </recommendedName>
</protein>
<organism evidence="2 3">
    <name type="scientific">Kitasatospora misakiensis</name>
    <dbReference type="NCBI Taxonomy" id="67330"/>
    <lineage>
        <taxon>Bacteria</taxon>
        <taxon>Bacillati</taxon>
        <taxon>Actinomycetota</taxon>
        <taxon>Actinomycetes</taxon>
        <taxon>Kitasatosporales</taxon>
        <taxon>Streptomycetaceae</taxon>
        <taxon>Kitasatospora</taxon>
    </lineage>
</organism>
<comment type="caution">
    <text evidence="2">The sequence shown here is derived from an EMBL/GenBank/DDBJ whole genome shotgun (WGS) entry which is preliminary data.</text>
</comment>
<keyword evidence="1" id="KW-0472">Membrane</keyword>
<sequence length="109" mass="12007">MRTYPPAAVLLNVLLGVPAVVPVGLLWYFAVSWPLAGLGWTERDPTENDGMLPWLLLAVPVLSVFLGVWWPANHWLKGRRRRAVGPYWTVSVLLTLVPTGVLAVLVAVL</sequence>
<proteinExistence type="predicted"/>
<gene>
    <name evidence="2" type="ORF">ACFP3U_33990</name>
</gene>
<name>A0ABW0XFW6_9ACTN</name>
<feature type="transmembrane region" description="Helical" evidence="1">
    <location>
        <begin position="51"/>
        <end position="72"/>
    </location>
</feature>
<dbReference type="RefSeq" id="WP_380229626.1">
    <property type="nucleotide sequence ID" value="NZ_JBHSOF010000074.1"/>
</dbReference>
<reference evidence="3" key="1">
    <citation type="journal article" date="2019" name="Int. J. Syst. Evol. Microbiol.">
        <title>The Global Catalogue of Microorganisms (GCM) 10K type strain sequencing project: providing services to taxonomists for standard genome sequencing and annotation.</title>
        <authorList>
            <consortium name="The Broad Institute Genomics Platform"/>
            <consortium name="The Broad Institute Genome Sequencing Center for Infectious Disease"/>
            <person name="Wu L."/>
            <person name="Ma J."/>
        </authorList>
    </citation>
    <scope>NUCLEOTIDE SEQUENCE [LARGE SCALE GENOMIC DNA]</scope>
    <source>
        <strain evidence="3">CGMCC 4.1437</strain>
    </source>
</reference>
<keyword evidence="1" id="KW-1133">Transmembrane helix</keyword>
<evidence type="ECO:0000256" key="1">
    <source>
        <dbReference type="SAM" id="Phobius"/>
    </source>
</evidence>
<evidence type="ECO:0000313" key="2">
    <source>
        <dbReference type="EMBL" id="MFC5667964.1"/>
    </source>
</evidence>
<dbReference type="EMBL" id="JBHSOF010000074">
    <property type="protein sequence ID" value="MFC5667964.1"/>
    <property type="molecule type" value="Genomic_DNA"/>
</dbReference>
<keyword evidence="3" id="KW-1185">Reference proteome</keyword>
<dbReference type="Proteomes" id="UP001595975">
    <property type="component" value="Unassembled WGS sequence"/>
</dbReference>
<evidence type="ECO:0008006" key="4">
    <source>
        <dbReference type="Google" id="ProtNLM"/>
    </source>
</evidence>
<feature type="transmembrane region" description="Helical" evidence="1">
    <location>
        <begin position="7"/>
        <end position="31"/>
    </location>
</feature>
<accession>A0ABW0XFW6</accession>
<keyword evidence="1" id="KW-0812">Transmembrane</keyword>
<evidence type="ECO:0000313" key="3">
    <source>
        <dbReference type="Proteomes" id="UP001595975"/>
    </source>
</evidence>